<proteinExistence type="predicted"/>
<dbReference type="Proteomes" id="UP000287896">
    <property type="component" value="Segment"/>
</dbReference>
<gene>
    <name evidence="1" type="ORF">pW2_41</name>
</gene>
<name>A0A3T0IHH3_9CAUD</name>
<reference evidence="1 2" key="1">
    <citation type="submission" date="2018-12" db="EMBL/GenBank/DDBJ databases">
        <title>Characterization of a novel siphovirus infacting Bacillus anthracis.</title>
        <authorList>
            <person name="Hu X."/>
            <person name="Wan X."/>
            <person name="Geng P."/>
            <person name="Yuan Z."/>
        </authorList>
    </citation>
    <scope>NUCLEOTIDE SEQUENCE [LARGE SCALE GENOMIC DNA]</scope>
</reference>
<sequence length="85" mass="10025">MLHTYTSKPEFKSDFEKKLRDVANFYFVEVSHGIFHIEKDRHGRYSEWEDLRTVTGALKHCDGVLVKNLNGDMFSNKDLVKLFNM</sequence>
<protein>
    <submittedName>
        <fullName evidence="1">Uncharacterized protein</fullName>
    </submittedName>
</protein>
<accession>A0A3T0IHH3</accession>
<evidence type="ECO:0000313" key="1">
    <source>
        <dbReference type="EMBL" id="AZU98879.1"/>
    </source>
</evidence>
<organism evidence="1 2">
    <name type="scientific">Bacillus phage pW2</name>
    <dbReference type="NCBI Taxonomy" id="2500559"/>
    <lineage>
        <taxon>Viruses</taxon>
        <taxon>Duplodnaviria</taxon>
        <taxon>Heunggongvirae</taxon>
        <taxon>Uroviricota</taxon>
        <taxon>Caudoviricetes</taxon>
        <taxon>Joanripponvirinae</taxon>
        <taxon>Sophritavirus</taxon>
        <taxon>Sophritavirus pW2</taxon>
    </lineage>
</organism>
<evidence type="ECO:0000313" key="2">
    <source>
        <dbReference type="Proteomes" id="UP000287896"/>
    </source>
</evidence>
<dbReference type="EMBL" id="MK288021">
    <property type="protein sequence ID" value="AZU98879.1"/>
    <property type="molecule type" value="Genomic_DNA"/>
</dbReference>
<keyword evidence="2" id="KW-1185">Reference proteome</keyword>